<feature type="compositionally biased region" description="Polar residues" evidence="1">
    <location>
        <begin position="114"/>
        <end position="129"/>
    </location>
</feature>
<feature type="region of interest" description="Disordered" evidence="1">
    <location>
        <begin position="92"/>
        <end position="129"/>
    </location>
</feature>
<dbReference type="Proteomes" id="UP000015102">
    <property type="component" value="Unassembled WGS sequence"/>
</dbReference>
<name>T1H2X0_MEGSC</name>
<evidence type="ECO:0000313" key="3">
    <source>
        <dbReference type="Proteomes" id="UP000015102"/>
    </source>
</evidence>
<dbReference type="STRING" id="36166.T1H2X0"/>
<feature type="region of interest" description="Disordered" evidence="1">
    <location>
        <begin position="168"/>
        <end position="194"/>
    </location>
</feature>
<reference evidence="3" key="1">
    <citation type="submission" date="2013-02" db="EMBL/GenBank/DDBJ databases">
        <authorList>
            <person name="Hughes D."/>
        </authorList>
    </citation>
    <scope>NUCLEOTIDE SEQUENCE</scope>
    <source>
        <strain>Durham</strain>
        <strain evidence="3">NC isolate 2 -- Noor lab</strain>
    </source>
</reference>
<feature type="compositionally biased region" description="Low complexity" evidence="1">
    <location>
        <begin position="176"/>
        <end position="194"/>
    </location>
</feature>
<accession>T1H2X0</accession>
<evidence type="ECO:0000313" key="2">
    <source>
        <dbReference type="EnsemblMetazoa" id="MESCA010576-PA"/>
    </source>
</evidence>
<dbReference type="HOGENOM" id="CLU_877965_0_0_1"/>
<sequence length="317" mass="35434">MYTSPYASADNLYMTPSVHSTNFYPVSENLFHQYRLQAGVGGYYTDYHHTSTSASYLTNGFVSYEGYGIQVTSNSNKEEKWQDSNKYYSGYSSGYGSPSSTPSLPLKTPKSSPQQIMEVNEGSSPTNQQIVSNSVQTPANGTIIVAPKIENSPPEPFERQTVLMWGAPNSSEQSVTPGTNTSTRSPSSTPTSNNELYVETKLDEQQSNHLKWNGTMVKNTPTSTTVDIYQMPHQPHSDNSIYPQHIHNDDIHSAENSHLHQPHLQSSSLSGCEVWSPAPYSSQYQYFSYHHHATNNQHANTQWCHKLTKGFSFLLLM</sequence>
<proteinExistence type="predicted"/>
<organism evidence="2 3">
    <name type="scientific">Megaselia scalaris</name>
    <name type="common">Humpbacked fly</name>
    <name type="synonym">Phora scalaris</name>
    <dbReference type="NCBI Taxonomy" id="36166"/>
    <lineage>
        <taxon>Eukaryota</taxon>
        <taxon>Metazoa</taxon>
        <taxon>Ecdysozoa</taxon>
        <taxon>Arthropoda</taxon>
        <taxon>Hexapoda</taxon>
        <taxon>Insecta</taxon>
        <taxon>Pterygota</taxon>
        <taxon>Neoptera</taxon>
        <taxon>Endopterygota</taxon>
        <taxon>Diptera</taxon>
        <taxon>Brachycera</taxon>
        <taxon>Muscomorpha</taxon>
        <taxon>Platypezoidea</taxon>
        <taxon>Phoridae</taxon>
        <taxon>Megaseliini</taxon>
        <taxon>Megaselia</taxon>
    </lineage>
</organism>
<evidence type="ECO:0000256" key="1">
    <source>
        <dbReference type="SAM" id="MobiDB-lite"/>
    </source>
</evidence>
<reference evidence="2" key="2">
    <citation type="submission" date="2015-06" db="UniProtKB">
        <authorList>
            <consortium name="EnsemblMetazoa"/>
        </authorList>
    </citation>
    <scope>IDENTIFICATION</scope>
</reference>
<dbReference type="EnsemblMetazoa" id="MESCA010576-RA">
    <property type="protein sequence ID" value="MESCA010576-PA"/>
    <property type="gene ID" value="MESCA010576"/>
</dbReference>
<feature type="compositionally biased region" description="Low complexity" evidence="1">
    <location>
        <begin position="92"/>
        <end position="113"/>
    </location>
</feature>
<dbReference type="EMBL" id="CAQQ02094690">
    <property type="status" value="NOT_ANNOTATED_CDS"/>
    <property type="molecule type" value="Genomic_DNA"/>
</dbReference>
<keyword evidence="3" id="KW-1185">Reference proteome</keyword>
<protein>
    <submittedName>
        <fullName evidence="2">Uncharacterized protein</fullName>
    </submittedName>
</protein>
<dbReference type="AlphaFoldDB" id="T1H2X0"/>